<dbReference type="Proteomes" id="UP000190080">
    <property type="component" value="Unassembled WGS sequence"/>
</dbReference>
<sequence length="57" mass="6560">MKQNLHAPDISDYLSSLYASLVMTTIKWCLQNNGYKQLVNHTQLFLKLSEVFESPCP</sequence>
<reference evidence="1 2" key="1">
    <citation type="submission" date="2017-03" db="EMBL/GenBank/DDBJ databases">
        <title>Genome sequence of Clostridium oryzae DSM 28571.</title>
        <authorList>
            <person name="Poehlein A."/>
            <person name="Daniel R."/>
        </authorList>
    </citation>
    <scope>NUCLEOTIDE SEQUENCE [LARGE SCALE GENOMIC DNA]</scope>
    <source>
        <strain evidence="1 2">DSM 28571</strain>
    </source>
</reference>
<dbReference type="EMBL" id="MZGV01000006">
    <property type="protein sequence ID" value="OPJ63936.1"/>
    <property type="molecule type" value="Genomic_DNA"/>
</dbReference>
<name>A0A1V4IVH0_9CLOT</name>
<dbReference type="AlphaFoldDB" id="A0A1V4IVH0"/>
<dbReference type="RefSeq" id="WP_169911518.1">
    <property type="nucleotide sequence ID" value="NZ_MZGV01000006.1"/>
</dbReference>
<gene>
    <name evidence="1" type="ORF">CLORY_08080</name>
</gene>
<evidence type="ECO:0000313" key="1">
    <source>
        <dbReference type="EMBL" id="OPJ63936.1"/>
    </source>
</evidence>
<protein>
    <submittedName>
        <fullName evidence="1">Uncharacterized protein</fullName>
    </submittedName>
</protein>
<accession>A0A1V4IVH0</accession>
<proteinExistence type="predicted"/>
<evidence type="ECO:0000313" key="2">
    <source>
        <dbReference type="Proteomes" id="UP000190080"/>
    </source>
</evidence>
<organism evidence="1 2">
    <name type="scientific">Clostridium oryzae</name>
    <dbReference type="NCBI Taxonomy" id="1450648"/>
    <lineage>
        <taxon>Bacteria</taxon>
        <taxon>Bacillati</taxon>
        <taxon>Bacillota</taxon>
        <taxon>Clostridia</taxon>
        <taxon>Eubacteriales</taxon>
        <taxon>Clostridiaceae</taxon>
        <taxon>Clostridium</taxon>
    </lineage>
</organism>
<comment type="caution">
    <text evidence="1">The sequence shown here is derived from an EMBL/GenBank/DDBJ whole genome shotgun (WGS) entry which is preliminary data.</text>
</comment>
<keyword evidence="2" id="KW-1185">Reference proteome</keyword>
<dbReference type="STRING" id="1450648.CLORY_08080"/>